<gene>
    <name evidence="1" type="ORF">C8N29_10399</name>
</gene>
<accession>A0A2T5J1N3</accession>
<dbReference type="InterPro" id="IPR025833">
    <property type="entry name" value="GDYXXLXY"/>
</dbReference>
<sequence>MAKYGVALVAALILLVVNASIWQKERVLANGKTVYLALAPVDPRSLMQGDYMRLRFALEEHIRAHLPTPPPDSQDGYVVVKLNAQQLAEFERLSPTLPSLPDTQQLALQYRIRQGQIKFATNAFFFEEGQADTYAQAKYGEFKVADNGELLLSDLRGENLTVLSKTRL</sequence>
<dbReference type="OrthoDB" id="4868247at2"/>
<name>A0A2T5J1N3_9GAMM</name>
<comment type="caution">
    <text evidence="1">The sequence shown here is derived from an EMBL/GenBank/DDBJ whole genome shotgun (WGS) entry which is preliminary data.</text>
</comment>
<reference evidence="1 2" key="1">
    <citation type="submission" date="2018-04" db="EMBL/GenBank/DDBJ databases">
        <title>Genomic Encyclopedia of Archaeal and Bacterial Type Strains, Phase II (KMG-II): from individual species to whole genera.</title>
        <authorList>
            <person name="Goeker M."/>
        </authorList>
    </citation>
    <scope>NUCLEOTIDE SEQUENCE [LARGE SCALE GENOMIC DNA]</scope>
    <source>
        <strain evidence="1 2">DSM 5822</strain>
    </source>
</reference>
<evidence type="ECO:0000313" key="2">
    <source>
        <dbReference type="Proteomes" id="UP000244223"/>
    </source>
</evidence>
<dbReference type="EMBL" id="QAON01000003">
    <property type="protein sequence ID" value="PTQ90346.1"/>
    <property type="molecule type" value="Genomic_DNA"/>
</dbReference>
<organism evidence="1 2">
    <name type="scientific">Agitococcus lubricus</name>
    <dbReference type="NCBI Taxonomy" id="1077255"/>
    <lineage>
        <taxon>Bacteria</taxon>
        <taxon>Pseudomonadati</taxon>
        <taxon>Pseudomonadota</taxon>
        <taxon>Gammaproteobacteria</taxon>
        <taxon>Moraxellales</taxon>
        <taxon>Moraxellaceae</taxon>
        <taxon>Agitococcus</taxon>
    </lineage>
</organism>
<protein>
    <submittedName>
        <fullName evidence="1">Putative membrane-anchored protein</fullName>
    </submittedName>
</protein>
<dbReference type="Pfam" id="PF14345">
    <property type="entry name" value="GDYXXLXY"/>
    <property type="match status" value="1"/>
</dbReference>
<dbReference type="RefSeq" id="WP_107864791.1">
    <property type="nucleotide sequence ID" value="NZ_QAON01000003.1"/>
</dbReference>
<dbReference type="AlphaFoldDB" id="A0A2T5J1N3"/>
<evidence type="ECO:0000313" key="1">
    <source>
        <dbReference type="EMBL" id="PTQ90346.1"/>
    </source>
</evidence>
<dbReference type="Proteomes" id="UP000244223">
    <property type="component" value="Unassembled WGS sequence"/>
</dbReference>
<keyword evidence="2" id="KW-1185">Reference proteome</keyword>
<proteinExistence type="predicted"/>